<evidence type="ECO:0000313" key="2">
    <source>
        <dbReference type="EMBL" id="KAK8492918.1"/>
    </source>
</evidence>
<dbReference type="Pfam" id="PF04059">
    <property type="entry name" value="RRM_2"/>
    <property type="match status" value="1"/>
</dbReference>
<proteinExistence type="predicted"/>
<reference evidence="2 3" key="1">
    <citation type="journal article" date="2024" name="G3 (Bethesda)">
        <title>Genome assembly of Hibiscus sabdariffa L. provides insights into metabolisms of medicinal natural products.</title>
        <authorList>
            <person name="Kim T."/>
        </authorList>
    </citation>
    <scope>NUCLEOTIDE SEQUENCE [LARGE SCALE GENOMIC DNA]</scope>
    <source>
        <strain evidence="2">TK-2024</strain>
        <tissue evidence="2">Old leaves</tissue>
    </source>
</reference>
<name>A0ABR2AID8_9ROSI</name>
<dbReference type="InterPro" id="IPR035979">
    <property type="entry name" value="RBD_domain_sf"/>
</dbReference>
<dbReference type="InterPro" id="IPR012677">
    <property type="entry name" value="Nucleotide-bd_a/b_plait_sf"/>
</dbReference>
<sequence length="312" mass="36366">MNPLQVVGCKPLNPLALSYEPLHPSPNQFPFQSPQFYVTSLPPFLHAEPVSYQDPSFVHSNPWSLYNTRMQPRPLVEGFNVPYSVRNDGRKKKSRPFLPPRLRQPRDNHMVWVRKDAEKIKASSDVNDDGTVNAEEQKKFDGKTSLMIRNIPNHFKRHHLQRLLDHHCRDENMKAQPGSDFCKSAYDFLYLPMDFMFGLNLGYAFVNFTTNVAVLRFYRAFNKQEWSCVNNRKKICEIGVAKHQGKNILEQNFRHSYFLCQSNEYLPVVFTPARDGLNRSRPTIVGRRIHVTATPNAEKTMIMKKRKMNKKN</sequence>
<accession>A0ABR2AID8</accession>
<feature type="domain" description="Mei2-like C-terminal RNA recognition motif" evidence="1">
    <location>
        <begin position="143"/>
        <end position="254"/>
    </location>
</feature>
<keyword evidence="3" id="KW-1185">Reference proteome</keyword>
<protein>
    <recommendedName>
        <fullName evidence="1">Mei2-like C-terminal RNA recognition motif domain-containing protein</fullName>
    </recommendedName>
</protein>
<dbReference type="Gene3D" id="3.30.70.330">
    <property type="match status" value="1"/>
</dbReference>
<evidence type="ECO:0000313" key="3">
    <source>
        <dbReference type="Proteomes" id="UP001472677"/>
    </source>
</evidence>
<evidence type="ECO:0000259" key="1">
    <source>
        <dbReference type="Pfam" id="PF04059"/>
    </source>
</evidence>
<gene>
    <name evidence="2" type="ORF">V6N12_038618</name>
</gene>
<dbReference type="EMBL" id="JBBPBM010000673">
    <property type="protein sequence ID" value="KAK8492918.1"/>
    <property type="molecule type" value="Genomic_DNA"/>
</dbReference>
<dbReference type="Proteomes" id="UP001472677">
    <property type="component" value="Unassembled WGS sequence"/>
</dbReference>
<dbReference type="SUPFAM" id="SSF54928">
    <property type="entry name" value="RNA-binding domain, RBD"/>
    <property type="match status" value="1"/>
</dbReference>
<organism evidence="2 3">
    <name type="scientific">Hibiscus sabdariffa</name>
    <name type="common">roselle</name>
    <dbReference type="NCBI Taxonomy" id="183260"/>
    <lineage>
        <taxon>Eukaryota</taxon>
        <taxon>Viridiplantae</taxon>
        <taxon>Streptophyta</taxon>
        <taxon>Embryophyta</taxon>
        <taxon>Tracheophyta</taxon>
        <taxon>Spermatophyta</taxon>
        <taxon>Magnoliopsida</taxon>
        <taxon>eudicotyledons</taxon>
        <taxon>Gunneridae</taxon>
        <taxon>Pentapetalae</taxon>
        <taxon>rosids</taxon>
        <taxon>malvids</taxon>
        <taxon>Malvales</taxon>
        <taxon>Malvaceae</taxon>
        <taxon>Malvoideae</taxon>
        <taxon>Hibiscus</taxon>
    </lineage>
</organism>
<dbReference type="InterPro" id="IPR007201">
    <property type="entry name" value="Mei2-like_Rrm_C"/>
</dbReference>
<comment type="caution">
    <text evidence="2">The sequence shown here is derived from an EMBL/GenBank/DDBJ whole genome shotgun (WGS) entry which is preliminary data.</text>
</comment>